<dbReference type="Pfam" id="PF13692">
    <property type="entry name" value="Glyco_trans_1_4"/>
    <property type="match status" value="1"/>
</dbReference>
<dbReference type="KEGG" id="acaf:CA12_02020"/>
<gene>
    <name evidence="2" type="primary">glgA_2</name>
    <name evidence="2" type="ORF">CA12_02020</name>
</gene>
<keyword evidence="3" id="KW-1185">Reference proteome</keyword>
<evidence type="ECO:0000259" key="1">
    <source>
        <dbReference type="Pfam" id="PF13439"/>
    </source>
</evidence>
<dbReference type="RefSeq" id="WP_145356750.1">
    <property type="nucleotide sequence ID" value="NZ_CP036265.1"/>
</dbReference>
<accession>A0A517P421</accession>
<evidence type="ECO:0000313" key="2">
    <source>
        <dbReference type="EMBL" id="QDT14134.1"/>
    </source>
</evidence>
<proteinExistence type="predicted"/>
<dbReference type="EC" id="2.4.1.21" evidence="2"/>
<sequence>MKVLIVHERYTQPGGEDQVYLDEAALLESRGHTVIRYERHNDELATTGRLRQAVETVWSRRAVAQIDALLKRERPDVMHCHNTFPILSPAVHHAAARRGVATVQTLHNFRLICPQGALRRDGRICEDCVGRTFAAPAIRHACYRGSRAATAATAAMNAAHHALGTWTHVVDRFIALTEFSRDLFVRAGLPAERIEVKPNFVAPDPGPGPAVRTGGILFVGRLSEEKGVNTLLDAWNQVRGDVRLTIVGDGPLGEEVRAAAAADPRITAAGRRPFAEVLQRVAGAEALVMPSVWYETFGRTLIEAFAAGTPVIASRLGAMAELVADDETGVLFPAGDAAALAAAVNALHSDPARRARLGDAARDAYVAGFTADRNYELLRAIYEHAVARARPSSPSLPPASRVTAPA</sequence>
<dbReference type="EMBL" id="CP036265">
    <property type="protein sequence ID" value="QDT14134.1"/>
    <property type="molecule type" value="Genomic_DNA"/>
</dbReference>
<dbReference type="InterPro" id="IPR050194">
    <property type="entry name" value="Glycosyltransferase_grp1"/>
</dbReference>
<dbReference type="PANTHER" id="PTHR45947:SF13">
    <property type="entry name" value="TRANSFERASE"/>
    <property type="match status" value="1"/>
</dbReference>
<reference evidence="2 3" key="1">
    <citation type="submission" date="2019-02" db="EMBL/GenBank/DDBJ databases">
        <title>Deep-cultivation of Planctomycetes and their phenomic and genomic characterization uncovers novel biology.</title>
        <authorList>
            <person name="Wiegand S."/>
            <person name="Jogler M."/>
            <person name="Boedeker C."/>
            <person name="Pinto D."/>
            <person name="Vollmers J."/>
            <person name="Rivas-Marin E."/>
            <person name="Kohn T."/>
            <person name="Peeters S.H."/>
            <person name="Heuer A."/>
            <person name="Rast P."/>
            <person name="Oberbeckmann S."/>
            <person name="Bunk B."/>
            <person name="Jeske O."/>
            <person name="Meyerdierks A."/>
            <person name="Storesund J.E."/>
            <person name="Kallscheuer N."/>
            <person name="Luecker S."/>
            <person name="Lage O.M."/>
            <person name="Pohl T."/>
            <person name="Merkel B.J."/>
            <person name="Hornburger P."/>
            <person name="Mueller R.-W."/>
            <person name="Bruemmer F."/>
            <person name="Labrenz M."/>
            <person name="Spormann A.M."/>
            <person name="Op den Camp H."/>
            <person name="Overmann J."/>
            <person name="Amann R."/>
            <person name="Jetten M.S.M."/>
            <person name="Mascher T."/>
            <person name="Medema M.H."/>
            <person name="Devos D.P."/>
            <person name="Kaster A.-K."/>
            <person name="Ovreas L."/>
            <person name="Rohde M."/>
            <person name="Galperin M.Y."/>
            <person name="Jogler C."/>
        </authorList>
    </citation>
    <scope>NUCLEOTIDE SEQUENCE [LARGE SCALE GENOMIC DNA]</scope>
    <source>
        <strain evidence="2 3">CA12</strain>
    </source>
</reference>
<dbReference type="PANTHER" id="PTHR45947">
    <property type="entry name" value="SULFOQUINOVOSYL TRANSFERASE SQD2"/>
    <property type="match status" value="1"/>
</dbReference>
<dbReference type="InterPro" id="IPR028098">
    <property type="entry name" value="Glyco_trans_4-like_N"/>
</dbReference>
<dbReference type="GO" id="GO:0009011">
    <property type="term" value="F:alpha-1,4-glucan glucosyltransferase (ADP-glucose donor) activity"/>
    <property type="evidence" value="ECO:0007669"/>
    <property type="project" value="UniProtKB-EC"/>
</dbReference>
<organism evidence="2 3">
    <name type="scientific">Alienimonas californiensis</name>
    <dbReference type="NCBI Taxonomy" id="2527989"/>
    <lineage>
        <taxon>Bacteria</taxon>
        <taxon>Pseudomonadati</taxon>
        <taxon>Planctomycetota</taxon>
        <taxon>Planctomycetia</taxon>
        <taxon>Planctomycetales</taxon>
        <taxon>Planctomycetaceae</taxon>
        <taxon>Alienimonas</taxon>
    </lineage>
</organism>
<keyword evidence="2" id="KW-0328">Glycosyltransferase</keyword>
<dbReference type="Gene3D" id="3.40.50.2000">
    <property type="entry name" value="Glycogen Phosphorylase B"/>
    <property type="match status" value="2"/>
</dbReference>
<dbReference type="Pfam" id="PF13439">
    <property type="entry name" value="Glyco_transf_4"/>
    <property type="match status" value="1"/>
</dbReference>
<keyword evidence="2" id="KW-0808">Transferase</keyword>
<feature type="domain" description="Glycosyltransferase subfamily 4-like N-terminal" evidence="1">
    <location>
        <begin position="14"/>
        <end position="203"/>
    </location>
</feature>
<dbReference type="Proteomes" id="UP000318741">
    <property type="component" value="Chromosome"/>
</dbReference>
<dbReference type="SUPFAM" id="SSF53756">
    <property type="entry name" value="UDP-Glycosyltransferase/glycogen phosphorylase"/>
    <property type="match status" value="1"/>
</dbReference>
<dbReference type="OrthoDB" id="9787617at2"/>
<protein>
    <submittedName>
        <fullName evidence="2">Capsular glucan synthase</fullName>
        <ecNumber evidence="2">2.4.1.21</ecNumber>
    </submittedName>
</protein>
<dbReference type="AlphaFoldDB" id="A0A517P421"/>
<name>A0A517P421_9PLAN</name>
<evidence type="ECO:0000313" key="3">
    <source>
        <dbReference type="Proteomes" id="UP000318741"/>
    </source>
</evidence>